<dbReference type="PANTHER" id="PTHR12901:SF10">
    <property type="entry name" value="COENZYME Q-BINDING PROTEIN COQ10, MITOCHONDRIAL"/>
    <property type="match status" value="1"/>
</dbReference>
<evidence type="ECO:0000256" key="1">
    <source>
        <dbReference type="ARBA" id="ARBA00008918"/>
    </source>
</evidence>
<dbReference type="CDD" id="cd07813">
    <property type="entry name" value="COQ10p_like"/>
    <property type="match status" value="1"/>
</dbReference>
<dbReference type="SUPFAM" id="SSF55961">
    <property type="entry name" value="Bet v1-like"/>
    <property type="match status" value="1"/>
</dbReference>
<dbReference type="Gene3D" id="3.30.530.20">
    <property type="match status" value="1"/>
</dbReference>
<proteinExistence type="inferred from homology"/>
<dbReference type="InterPro" id="IPR044996">
    <property type="entry name" value="COQ10-like"/>
</dbReference>
<dbReference type="PANTHER" id="PTHR12901">
    <property type="entry name" value="SPERM PROTEIN HOMOLOG"/>
    <property type="match status" value="1"/>
</dbReference>
<keyword evidence="2" id="KW-1277">Toxin-antitoxin system</keyword>
<dbReference type="EMBL" id="AP018052">
    <property type="protein sequence ID" value="BAZ94073.1"/>
    <property type="molecule type" value="Genomic_DNA"/>
</dbReference>
<reference evidence="4 5" key="1">
    <citation type="submission" date="2017-05" db="EMBL/GenBank/DDBJ databases">
        <title>Thiocyanate degradation by Thiohalobacter thiocyanaticus FOKN1.</title>
        <authorList>
            <person name="Oshiki M."/>
            <person name="Fukushima T."/>
            <person name="Kawano S."/>
            <person name="Nakagawa J."/>
        </authorList>
    </citation>
    <scope>NUCLEOTIDE SEQUENCE [LARGE SCALE GENOMIC DNA]</scope>
    <source>
        <strain evidence="4 5">FOKN1</strain>
    </source>
</reference>
<sequence>MTTSIQRSALVPYTPAEMFALVSDIDTYADFLPWCSASRVLERPDEDQLKARVEISKGGLHKAFTTHNRHQQDKCIEMRLVEGPFKRLEGFWQFDPMGETACKVSLDLEFEFANRMLSMMVGPVFNQIANTLVDAFHERARQVYGKR</sequence>
<organism evidence="4 5">
    <name type="scientific">Thiohalobacter thiocyanaticus</name>
    <dbReference type="NCBI Taxonomy" id="585455"/>
    <lineage>
        <taxon>Bacteria</taxon>
        <taxon>Pseudomonadati</taxon>
        <taxon>Pseudomonadota</taxon>
        <taxon>Gammaproteobacteria</taxon>
        <taxon>Thiohalobacterales</taxon>
        <taxon>Thiohalobacteraceae</taxon>
        <taxon>Thiohalobacter</taxon>
    </lineage>
</organism>
<comment type="similarity">
    <text evidence="1">Belongs to the ribosome association toxin RatA family.</text>
</comment>
<dbReference type="InterPro" id="IPR005031">
    <property type="entry name" value="COQ10_START"/>
</dbReference>
<evidence type="ECO:0000313" key="5">
    <source>
        <dbReference type="Proteomes" id="UP000218765"/>
    </source>
</evidence>
<dbReference type="Proteomes" id="UP000218765">
    <property type="component" value="Chromosome"/>
</dbReference>
<accession>A0A1Z4VRG4</accession>
<name>A0A1Z4VRG4_9GAMM</name>
<dbReference type="InterPro" id="IPR023393">
    <property type="entry name" value="START-like_dom_sf"/>
</dbReference>
<dbReference type="KEGG" id="ttc:FOKN1_1685"/>
<evidence type="ECO:0000256" key="2">
    <source>
        <dbReference type="ARBA" id="ARBA00022649"/>
    </source>
</evidence>
<protein>
    <submittedName>
        <fullName evidence="4">Oligoketide cyclase/lipid transport protein</fullName>
    </submittedName>
</protein>
<dbReference type="RefSeq" id="WP_096366198.1">
    <property type="nucleotide sequence ID" value="NZ_AP018052.1"/>
</dbReference>
<dbReference type="AlphaFoldDB" id="A0A1Z4VRG4"/>
<evidence type="ECO:0000313" key="4">
    <source>
        <dbReference type="EMBL" id="BAZ94073.1"/>
    </source>
</evidence>
<dbReference type="OrthoDB" id="9804759at2"/>
<evidence type="ECO:0000259" key="3">
    <source>
        <dbReference type="Pfam" id="PF03364"/>
    </source>
</evidence>
<dbReference type="Pfam" id="PF03364">
    <property type="entry name" value="Polyketide_cyc"/>
    <property type="match status" value="1"/>
</dbReference>
<dbReference type="GO" id="GO:0045333">
    <property type="term" value="P:cellular respiration"/>
    <property type="evidence" value="ECO:0007669"/>
    <property type="project" value="InterPro"/>
</dbReference>
<feature type="domain" description="Coenzyme Q-binding protein COQ10 START" evidence="3">
    <location>
        <begin position="11"/>
        <end position="136"/>
    </location>
</feature>
<gene>
    <name evidence="4" type="ORF">FOKN1_1685</name>
</gene>
<dbReference type="GO" id="GO:0048039">
    <property type="term" value="F:ubiquinone binding"/>
    <property type="evidence" value="ECO:0007669"/>
    <property type="project" value="InterPro"/>
</dbReference>
<keyword evidence="5" id="KW-1185">Reference proteome</keyword>